<protein>
    <submittedName>
        <fullName evidence="2">Uncharacterized protein</fullName>
    </submittedName>
</protein>
<dbReference type="VEuPathDB" id="FungiDB:TRICI_003180"/>
<evidence type="ECO:0000313" key="2">
    <source>
        <dbReference type="EMBL" id="KAA8913576.1"/>
    </source>
</evidence>
<dbReference type="Proteomes" id="UP000761534">
    <property type="component" value="Unassembled WGS sequence"/>
</dbReference>
<comment type="caution">
    <text evidence="2">The sequence shown here is derived from an EMBL/GenBank/DDBJ whole genome shotgun (WGS) entry which is preliminary data.</text>
</comment>
<feature type="region of interest" description="Disordered" evidence="1">
    <location>
        <begin position="82"/>
        <end position="133"/>
    </location>
</feature>
<sequence>MTISSVLFSGGMPPDPQGSLREAMGKEMFQSYSMKPRRAMEPPAYPNPDVAFSGGTPPDFLGSLRSRLWVKTCFSLFVEASQSHGADDAECDDHEDVGDDNDDSDTNDIDENNGHGTDQVRAENPVDDSRDKLRRRITQILWDTDNS</sequence>
<gene>
    <name evidence="2" type="ORF">TRICI_003180</name>
</gene>
<feature type="region of interest" description="Disordered" evidence="1">
    <location>
        <begin position="1"/>
        <end position="21"/>
    </location>
</feature>
<proteinExistence type="predicted"/>
<evidence type="ECO:0000313" key="3">
    <source>
        <dbReference type="Proteomes" id="UP000761534"/>
    </source>
</evidence>
<name>A0A642V4P7_9ASCO</name>
<evidence type="ECO:0000256" key="1">
    <source>
        <dbReference type="SAM" id="MobiDB-lite"/>
    </source>
</evidence>
<dbReference type="EMBL" id="SWFS01000223">
    <property type="protein sequence ID" value="KAA8913576.1"/>
    <property type="molecule type" value="Genomic_DNA"/>
</dbReference>
<feature type="compositionally biased region" description="Acidic residues" evidence="1">
    <location>
        <begin position="88"/>
        <end position="111"/>
    </location>
</feature>
<reference evidence="2" key="1">
    <citation type="journal article" date="2019" name="G3 (Bethesda)">
        <title>Genome Assemblies of Two Rare Opportunistic Yeast Pathogens: Diutina rugosa (syn. Candida rugosa) and Trichomonascus ciferrii (syn. Candida ciferrii).</title>
        <authorList>
            <person name="Mixao V."/>
            <person name="Saus E."/>
            <person name="Hansen A.P."/>
            <person name="Lass-Florl C."/>
            <person name="Gabaldon T."/>
        </authorList>
    </citation>
    <scope>NUCLEOTIDE SEQUENCE</scope>
    <source>
        <strain evidence="2">CBS 4856</strain>
    </source>
</reference>
<accession>A0A642V4P7</accession>
<dbReference type="AlphaFoldDB" id="A0A642V4P7"/>
<organism evidence="2 3">
    <name type="scientific">Trichomonascus ciferrii</name>
    <dbReference type="NCBI Taxonomy" id="44093"/>
    <lineage>
        <taxon>Eukaryota</taxon>
        <taxon>Fungi</taxon>
        <taxon>Dikarya</taxon>
        <taxon>Ascomycota</taxon>
        <taxon>Saccharomycotina</taxon>
        <taxon>Dipodascomycetes</taxon>
        <taxon>Dipodascales</taxon>
        <taxon>Trichomonascaceae</taxon>
        <taxon>Trichomonascus</taxon>
        <taxon>Trichomonascus ciferrii complex</taxon>
    </lineage>
</organism>
<keyword evidence="3" id="KW-1185">Reference proteome</keyword>